<organism evidence="1 2">
    <name type="scientific">Candidatus Nitrosoglobus terrae</name>
    <dbReference type="NCBI Taxonomy" id="1630141"/>
    <lineage>
        <taxon>Bacteria</taxon>
        <taxon>Pseudomonadati</taxon>
        <taxon>Pseudomonadota</taxon>
        <taxon>Gammaproteobacteria</taxon>
        <taxon>Chromatiales</taxon>
        <taxon>Chromatiaceae</taxon>
        <taxon>Candidatus Nitrosoglobus</taxon>
    </lineage>
</organism>
<keyword evidence="2" id="KW-1185">Reference proteome</keyword>
<protein>
    <submittedName>
        <fullName evidence="1">Uncharacterized protein</fullName>
    </submittedName>
</protein>
<accession>A0A1Q2SND7</accession>
<dbReference type="KEGG" id="ntt:TAO_1262"/>
<gene>
    <name evidence="1" type="ORF">TAO_1262</name>
</gene>
<name>A0A1Q2SND7_9GAMM</name>
<dbReference type="Proteomes" id="UP000243679">
    <property type="component" value="Chromosome"/>
</dbReference>
<proteinExistence type="predicted"/>
<evidence type="ECO:0000313" key="1">
    <source>
        <dbReference type="EMBL" id="BAW80632.1"/>
    </source>
</evidence>
<dbReference type="AlphaFoldDB" id="A0A1Q2SND7"/>
<reference evidence="1 2" key="1">
    <citation type="journal article" date="2017" name="ISME J.">
        <title>An acid-tolerant ammonia-oxidizing ?-proteobacterium from soil.</title>
        <authorList>
            <person name="Hayatsu M."/>
            <person name="Tago K."/>
            <person name="Uchiyama I."/>
            <person name="Toyoda A."/>
            <person name="Wang Y."/>
            <person name="Shimomura Y."/>
            <person name="Okubo T."/>
            <person name="Kurisu F."/>
            <person name="Hirono Y."/>
            <person name="Nonaka K."/>
            <person name="Akiyama H."/>
            <person name="Itoh T."/>
            <person name="Takami H."/>
        </authorList>
    </citation>
    <scope>NUCLEOTIDE SEQUENCE [LARGE SCALE GENOMIC DNA]</scope>
    <source>
        <strain evidence="1 2">TAO100</strain>
    </source>
</reference>
<dbReference type="EMBL" id="AP014836">
    <property type="protein sequence ID" value="BAW80632.1"/>
    <property type="molecule type" value="Genomic_DNA"/>
</dbReference>
<evidence type="ECO:0000313" key="2">
    <source>
        <dbReference type="Proteomes" id="UP000243679"/>
    </source>
</evidence>
<dbReference type="RefSeq" id="WP_145955149.1">
    <property type="nucleotide sequence ID" value="NZ_AP014836.1"/>
</dbReference>
<sequence length="84" mass="9758">MMPEERKIICTLEKEFYSEKDQGKLRVLFEILPSGIHPVNKDEFFCKTEQVFVTGGYGEIKERFKDSIFEAKCILSKYIQGGCL</sequence>